<proteinExistence type="predicted"/>
<organism evidence="4 5">
    <name type="scientific">Myceligenerans crystallogenes</name>
    <dbReference type="NCBI Taxonomy" id="316335"/>
    <lineage>
        <taxon>Bacteria</taxon>
        <taxon>Bacillati</taxon>
        <taxon>Actinomycetota</taxon>
        <taxon>Actinomycetes</taxon>
        <taxon>Micrococcales</taxon>
        <taxon>Promicromonosporaceae</taxon>
        <taxon>Myceligenerans</taxon>
    </lineage>
</organism>
<comment type="caution">
    <text evidence="4">The sequence shown here is derived from an EMBL/GenBank/DDBJ whole genome shotgun (WGS) entry which is preliminary data.</text>
</comment>
<evidence type="ECO:0000256" key="1">
    <source>
        <dbReference type="ARBA" id="ARBA00023125"/>
    </source>
</evidence>
<dbReference type="CDD" id="cd00093">
    <property type="entry name" value="HTH_XRE"/>
    <property type="match status" value="1"/>
</dbReference>
<dbReference type="Proteomes" id="UP001501094">
    <property type="component" value="Unassembled WGS sequence"/>
</dbReference>
<dbReference type="SMART" id="SM00530">
    <property type="entry name" value="HTH_XRE"/>
    <property type="match status" value="1"/>
</dbReference>
<feature type="repeat" description="TPR" evidence="2">
    <location>
        <begin position="332"/>
        <end position="365"/>
    </location>
</feature>
<dbReference type="RefSeq" id="WP_344105853.1">
    <property type="nucleotide sequence ID" value="NZ_BAAANL010000009.1"/>
</dbReference>
<dbReference type="InterPro" id="IPR050807">
    <property type="entry name" value="TransReg_Diox_bact_type"/>
</dbReference>
<dbReference type="InterPro" id="IPR010982">
    <property type="entry name" value="Lambda_DNA-bd_dom_sf"/>
</dbReference>
<dbReference type="Gene3D" id="1.10.260.40">
    <property type="entry name" value="lambda repressor-like DNA-binding domains"/>
    <property type="match status" value="1"/>
</dbReference>
<dbReference type="PANTHER" id="PTHR46797">
    <property type="entry name" value="HTH-TYPE TRANSCRIPTIONAL REGULATOR"/>
    <property type="match status" value="1"/>
</dbReference>
<reference evidence="5" key="1">
    <citation type="journal article" date="2019" name="Int. J. Syst. Evol. Microbiol.">
        <title>The Global Catalogue of Microorganisms (GCM) 10K type strain sequencing project: providing services to taxonomists for standard genome sequencing and annotation.</title>
        <authorList>
            <consortium name="The Broad Institute Genomics Platform"/>
            <consortium name="The Broad Institute Genome Sequencing Center for Infectious Disease"/>
            <person name="Wu L."/>
            <person name="Ma J."/>
        </authorList>
    </citation>
    <scope>NUCLEOTIDE SEQUENCE [LARGE SCALE GENOMIC DNA]</scope>
    <source>
        <strain evidence="5">JCM 14326</strain>
    </source>
</reference>
<evidence type="ECO:0000256" key="2">
    <source>
        <dbReference type="PROSITE-ProRule" id="PRU00339"/>
    </source>
</evidence>
<gene>
    <name evidence="4" type="ORF">GCM10009751_36860</name>
</gene>
<evidence type="ECO:0000259" key="3">
    <source>
        <dbReference type="PROSITE" id="PS50943"/>
    </source>
</evidence>
<feature type="domain" description="HTH cro/C1-type" evidence="3">
    <location>
        <begin position="12"/>
        <end position="66"/>
    </location>
</feature>
<dbReference type="EMBL" id="BAAANL010000009">
    <property type="protein sequence ID" value="GAA1873990.1"/>
    <property type="molecule type" value="Genomic_DNA"/>
</dbReference>
<evidence type="ECO:0000313" key="5">
    <source>
        <dbReference type="Proteomes" id="UP001501094"/>
    </source>
</evidence>
<keyword evidence="1" id="KW-0238">DNA-binding</keyword>
<dbReference type="PROSITE" id="PS50005">
    <property type="entry name" value="TPR"/>
    <property type="match status" value="1"/>
</dbReference>
<accession>A0ABP4ZVN8</accession>
<dbReference type="PANTHER" id="PTHR46797:SF1">
    <property type="entry name" value="METHYLPHOSPHONATE SYNTHASE"/>
    <property type="match status" value="1"/>
</dbReference>
<dbReference type="Pfam" id="PF13560">
    <property type="entry name" value="HTH_31"/>
    <property type="match status" value="1"/>
</dbReference>
<dbReference type="PROSITE" id="PS50943">
    <property type="entry name" value="HTH_CROC1"/>
    <property type="match status" value="1"/>
</dbReference>
<keyword evidence="5" id="KW-1185">Reference proteome</keyword>
<evidence type="ECO:0000313" key="4">
    <source>
        <dbReference type="EMBL" id="GAA1873990.1"/>
    </source>
</evidence>
<dbReference type="InterPro" id="IPR001387">
    <property type="entry name" value="Cro/C1-type_HTH"/>
</dbReference>
<sequence>MIGSDETIGDRIAHHRKVRRLTQTALAERASVSVSILRKIEQGSRDATPVLVAALAKALSVDVSTLNGQPYDRNGRRPDQIHALMPPLRRALAYWDVAPAPETSPRGWGLLEADAREVSRLRQAGQHMQVAARLPALLLETTARAEDTIGGERERYFEILTVLLFAAHSVTYKTGYEDLSTVVEDRLVWASAQSSDPLMQALAAWARTTSLLRAGAYDVGQTLLERAQADVDVRVDGSAGQYMAGSLHLRGAILAARAGDAQSAETHLVEARNLADRAGADSNGGWYQLTFGPSNVGVHDVATAIELGDGPTALNRAEPLRLASGFPAIRAGHHYMDLARAYLWQGRNDRALACLYRARELAPQQTRHHPTTREVLRMLVRAHRQANEPLARFSAWVGMVKAPE</sequence>
<protein>
    <recommendedName>
        <fullName evidence="3">HTH cro/C1-type domain-containing protein</fullName>
    </recommendedName>
</protein>
<dbReference type="SUPFAM" id="SSF47413">
    <property type="entry name" value="lambda repressor-like DNA-binding domains"/>
    <property type="match status" value="1"/>
</dbReference>
<dbReference type="InterPro" id="IPR019734">
    <property type="entry name" value="TPR_rpt"/>
</dbReference>
<keyword evidence="2" id="KW-0802">TPR repeat</keyword>
<name>A0ABP4ZVN8_9MICO</name>